<dbReference type="Proteomes" id="UP000004207">
    <property type="component" value="Unassembled WGS sequence"/>
</dbReference>
<dbReference type="HOGENOM" id="CLU_3217380_0_0_4"/>
<reference evidence="1 2" key="1">
    <citation type="submission" date="2011-04" db="EMBL/GenBank/DDBJ databases">
        <authorList>
            <person name="Muzny D."/>
            <person name="Qin X."/>
            <person name="Deng J."/>
            <person name="Jiang H."/>
            <person name="Liu Y."/>
            <person name="Qu J."/>
            <person name="Song X.-Z."/>
            <person name="Zhang L."/>
            <person name="Thornton R."/>
            <person name="Coyle M."/>
            <person name="Francisco L."/>
            <person name="Jackson L."/>
            <person name="Javaid M."/>
            <person name="Korchina V."/>
            <person name="Kovar C."/>
            <person name="Mata R."/>
            <person name="Mathew T."/>
            <person name="Ngo R."/>
            <person name="Nguyen L."/>
            <person name="Nguyen N."/>
            <person name="Okwuonu G."/>
            <person name="Ongeri F."/>
            <person name="Pham C."/>
            <person name="Simmons D."/>
            <person name="Wilczek-Boney K."/>
            <person name="Hale W."/>
            <person name="Jakkamsetti A."/>
            <person name="Pham P."/>
            <person name="Ruth R."/>
            <person name="San Lucas F."/>
            <person name="Warren J."/>
            <person name="Zhang J."/>
            <person name="Zhao Z."/>
            <person name="Zhou C."/>
            <person name="Zhu D."/>
            <person name="Lee S."/>
            <person name="Bess C."/>
            <person name="Blankenburg K."/>
            <person name="Forbes L."/>
            <person name="Fu Q."/>
            <person name="Gubbala S."/>
            <person name="Hirani K."/>
            <person name="Jayaseelan J.C."/>
            <person name="Lara F."/>
            <person name="Munidasa M."/>
            <person name="Palculict T."/>
            <person name="Patil S."/>
            <person name="Pu L.-L."/>
            <person name="Saada N."/>
            <person name="Tang L."/>
            <person name="Weissenberger G."/>
            <person name="Zhu Y."/>
            <person name="Hemphill L."/>
            <person name="Shang Y."/>
            <person name="Youmans B."/>
            <person name="Ayvaz T."/>
            <person name="Ross M."/>
            <person name="Santibanez J."/>
            <person name="Aqrawi P."/>
            <person name="Gross S."/>
            <person name="Joshi V."/>
            <person name="Fowler G."/>
            <person name="Nazareth L."/>
            <person name="Reid J."/>
            <person name="Worley K."/>
            <person name="Petrosino J."/>
            <person name="Highlander S."/>
            <person name="Gibbs R."/>
        </authorList>
    </citation>
    <scope>NUCLEOTIDE SEQUENCE [LARGE SCALE GENOMIC DNA]</scope>
    <source>
        <strain evidence="1 2">ATCC 23330</strain>
    </source>
</reference>
<evidence type="ECO:0000313" key="1">
    <source>
        <dbReference type="EMBL" id="EGK09284.1"/>
    </source>
</evidence>
<protein>
    <submittedName>
        <fullName evidence="1">Uncharacterized protein</fullName>
    </submittedName>
</protein>
<comment type="caution">
    <text evidence="1">The sequence shown here is derived from an EMBL/GenBank/DDBJ whole genome shotgun (WGS) entry which is preliminary data.</text>
</comment>
<sequence>MFSCSTKSAGCFLMRFSIKKSFCNNKSDKQKNNFIFFNRCDYSC</sequence>
<accession>F5S6W5</accession>
<dbReference type="EMBL" id="AFHS01000036">
    <property type="protein sequence ID" value="EGK09284.1"/>
    <property type="molecule type" value="Genomic_DNA"/>
</dbReference>
<organism evidence="1 2">
    <name type="scientific">Kingella kingae ATCC 23330</name>
    <dbReference type="NCBI Taxonomy" id="887327"/>
    <lineage>
        <taxon>Bacteria</taxon>
        <taxon>Pseudomonadati</taxon>
        <taxon>Pseudomonadota</taxon>
        <taxon>Betaproteobacteria</taxon>
        <taxon>Neisseriales</taxon>
        <taxon>Neisseriaceae</taxon>
        <taxon>Kingella</taxon>
    </lineage>
</organism>
<dbReference type="AlphaFoldDB" id="F5S6W5"/>
<proteinExistence type="predicted"/>
<gene>
    <name evidence="1" type="ORF">HMPREF0476_0948</name>
</gene>
<keyword evidence="2" id="KW-1185">Reference proteome</keyword>
<name>F5S6W5_KINKI</name>
<evidence type="ECO:0000313" key="2">
    <source>
        <dbReference type="Proteomes" id="UP000004207"/>
    </source>
</evidence>